<protein>
    <submittedName>
        <fullName evidence="5">Putative transcriptional regulator</fullName>
    </submittedName>
</protein>
<evidence type="ECO:0000256" key="2">
    <source>
        <dbReference type="ARBA" id="ARBA00023015"/>
    </source>
</evidence>
<dbReference type="InterPro" id="IPR005650">
    <property type="entry name" value="BlaI_family"/>
</dbReference>
<dbReference type="Gene3D" id="1.10.10.10">
    <property type="entry name" value="Winged helix-like DNA-binding domain superfamily/Winged helix DNA-binding domain"/>
    <property type="match status" value="1"/>
</dbReference>
<dbReference type="InterPro" id="IPR036390">
    <property type="entry name" value="WH_DNA-bd_sf"/>
</dbReference>
<keyword evidence="4" id="KW-0804">Transcription</keyword>
<reference evidence="5 6" key="1">
    <citation type="submission" date="2018-06" db="EMBL/GenBank/DDBJ databases">
        <title>Genomic Encyclopedia of Type Strains, Phase IV (KMG-IV): sequencing the most valuable type-strain genomes for metagenomic binning, comparative biology and taxonomic classification.</title>
        <authorList>
            <person name="Goeker M."/>
        </authorList>
    </citation>
    <scope>NUCLEOTIDE SEQUENCE [LARGE SCALE GENOMIC DNA]</scope>
    <source>
        <strain evidence="5 6">DSM 25532</strain>
    </source>
</reference>
<evidence type="ECO:0000313" key="6">
    <source>
        <dbReference type="Proteomes" id="UP000253426"/>
    </source>
</evidence>
<dbReference type="GO" id="GO:0045892">
    <property type="term" value="P:negative regulation of DNA-templated transcription"/>
    <property type="evidence" value="ECO:0007669"/>
    <property type="project" value="InterPro"/>
</dbReference>
<accession>A0A366HC94</accession>
<dbReference type="AlphaFoldDB" id="A0A366HC94"/>
<keyword evidence="6" id="KW-1185">Reference proteome</keyword>
<organism evidence="5 6">
    <name type="scientific">Roseimicrobium gellanilyticum</name>
    <dbReference type="NCBI Taxonomy" id="748857"/>
    <lineage>
        <taxon>Bacteria</taxon>
        <taxon>Pseudomonadati</taxon>
        <taxon>Verrucomicrobiota</taxon>
        <taxon>Verrucomicrobiia</taxon>
        <taxon>Verrucomicrobiales</taxon>
        <taxon>Verrucomicrobiaceae</taxon>
        <taxon>Roseimicrobium</taxon>
    </lineage>
</organism>
<keyword evidence="2" id="KW-0805">Transcription regulation</keyword>
<keyword evidence="3" id="KW-0238">DNA-binding</keyword>
<evidence type="ECO:0000256" key="1">
    <source>
        <dbReference type="ARBA" id="ARBA00011046"/>
    </source>
</evidence>
<sequence length="135" mass="15140">MPARSDEPLPRREREAMDILHRLGESGVGQMQEQMSGEPSYSAVRALLGLLVEKGLARVRKDPTSRQYLYAPAVPLTRARKGALGRMLDTFFGGSPSELVATLLAENERQLPPEELKKIRDMVEEHARKKKTSSR</sequence>
<dbReference type="EMBL" id="QNRR01000010">
    <property type="protein sequence ID" value="RBP39153.1"/>
    <property type="molecule type" value="Genomic_DNA"/>
</dbReference>
<name>A0A366HC94_9BACT</name>
<dbReference type="Pfam" id="PF03965">
    <property type="entry name" value="Penicillinase_R"/>
    <property type="match status" value="1"/>
</dbReference>
<evidence type="ECO:0000256" key="4">
    <source>
        <dbReference type="ARBA" id="ARBA00023163"/>
    </source>
</evidence>
<dbReference type="SUPFAM" id="SSF46785">
    <property type="entry name" value="Winged helix' DNA-binding domain"/>
    <property type="match status" value="1"/>
</dbReference>
<dbReference type="Proteomes" id="UP000253426">
    <property type="component" value="Unassembled WGS sequence"/>
</dbReference>
<comment type="caution">
    <text evidence="5">The sequence shown here is derived from an EMBL/GenBank/DDBJ whole genome shotgun (WGS) entry which is preliminary data.</text>
</comment>
<evidence type="ECO:0000256" key="3">
    <source>
        <dbReference type="ARBA" id="ARBA00023125"/>
    </source>
</evidence>
<dbReference type="GO" id="GO:0003677">
    <property type="term" value="F:DNA binding"/>
    <property type="evidence" value="ECO:0007669"/>
    <property type="project" value="UniProtKB-KW"/>
</dbReference>
<gene>
    <name evidence="5" type="ORF">DES53_110177</name>
</gene>
<evidence type="ECO:0000313" key="5">
    <source>
        <dbReference type="EMBL" id="RBP39153.1"/>
    </source>
</evidence>
<comment type="similarity">
    <text evidence="1">Belongs to the BlaI transcriptional regulatory family.</text>
</comment>
<proteinExistence type="inferred from homology"/>
<dbReference type="RefSeq" id="WP_170157355.1">
    <property type="nucleotide sequence ID" value="NZ_QNRR01000010.1"/>
</dbReference>
<dbReference type="InterPro" id="IPR036388">
    <property type="entry name" value="WH-like_DNA-bd_sf"/>
</dbReference>